<dbReference type="EC" id="2.7.8.15" evidence="6"/>
<organism evidence="23 24">
    <name type="scientific">Desmophyllum pertusum</name>
    <dbReference type="NCBI Taxonomy" id="174260"/>
    <lineage>
        <taxon>Eukaryota</taxon>
        <taxon>Metazoa</taxon>
        <taxon>Cnidaria</taxon>
        <taxon>Anthozoa</taxon>
        <taxon>Hexacorallia</taxon>
        <taxon>Scleractinia</taxon>
        <taxon>Caryophylliina</taxon>
        <taxon>Caryophylliidae</taxon>
        <taxon>Desmophyllum</taxon>
    </lineage>
</organism>
<comment type="cofactor">
    <cofactor evidence="1">
        <name>Mg(2+)</name>
        <dbReference type="ChEBI" id="CHEBI:18420"/>
    </cofactor>
</comment>
<evidence type="ECO:0000256" key="16">
    <source>
        <dbReference type="ARBA" id="ARBA00023180"/>
    </source>
</evidence>
<dbReference type="InterPro" id="IPR033895">
    <property type="entry name" value="GPT"/>
</dbReference>
<keyword evidence="13" id="KW-0460">Magnesium</keyword>
<evidence type="ECO:0000256" key="1">
    <source>
        <dbReference type="ARBA" id="ARBA00001946"/>
    </source>
</evidence>
<accession>A0A9W9YC00</accession>
<evidence type="ECO:0000256" key="17">
    <source>
        <dbReference type="ARBA" id="ARBA00029567"/>
    </source>
</evidence>
<gene>
    <name evidence="23" type="primary">DPAGT1_2</name>
    <name evidence="23" type="ORF">OS493_018233</name>
</gene>
<evidence type="ECO:0000256" key="20">
    <source>
        <dbReference type="ARBA" id="ARBA00045078"/>
    </source>
</evidence>
<keyword evidence="10 21" id="KW-0812">Transmembrane</keyword>
<evidence type="ECO:0000256" key="8">
    <source>
        <dbReference type="ARBA" id="ARBA00022676"/>
    </source>
</evidence>
<evidence type="ECO:0000313" key="24">
    <source>
        <dbReference type="Proteomes" id="UP001163046"/>
    </source>
</evidence>
<name>A0A9W9YC00_9CNID</name>
<comment type="subcellular location">
    <subcellularLocation>
        <location evidence="2">Endoplasmic reticulum membrane</location>
        <topology evidence="2">Multi-pass membrane protein</topology>
    </subcellularLocation>
</comment>
<evidence type="ECO:0000256" key="2">
    <source>
        <dbReference type="ARBA" id="ARBA00004477"/>
    </source>
</evidence>
<feature type="domain" description="DPAGT1 insertion" evidence="22">
    <location>
        <begin position="255"/>
        <end position="297"/>
    </location>
</feature>
<dbReference type="InterPro" id="IPR000715">
    <property type="entry name" value="Glycosyl_transferase_4"/>
</dbReference>
<evidence type="ECO:0000256" key="10">
    <source>
        <dbReference type="ARBA" id="ARBA00022692"/>
    </source>
</evidence>
<reference evidence="23" key="1">
    <citation type="submission" date="2023-01" db="EMBL/GenBank/DDBJ databases">
        <title>Genome assembly of the deep-sea coral Lophelia pertusa.</title>
        <authorList>
            <person name="Herrera S."/>
            <person name="Cordes E."/>
        </authorList>
    </citation>
    <scope>NUCLEOTIDE SEQUENCE</scope>
    <source>
        <strain evidence="23">USNM1676648</strain>
        <tissue evidence="23">Polyp</tissue>
    </source>
</reference>
<dbReference type="GO" id="GO:0016757">
    <property type="term" value="F:glycosyltransferase activity"/>
    <property type="evidence" value="ECO:0007669"/>
    <property type="project" value="UniProtKB-KW"/>
</dbReference>
<dbReference type="AlphaFoldDB" id="A0A9W9YC00"/>
<dbReference type="Pfam" id="PF21383">
    <property type="entry name" value="DPAGT1_ins"/>
    <property type="match status" value="1"/>
</dbReference>
<feature type="transmembrane region" description="Helical" evidence="21">
    <location>
        <begin position="6"/>
        <end position="27"/>
    </location>
</feature>
<keyword evidence="8" id="KW-0328">Glycosyltransferase</keyword>
<sequence>MIYRMIYPLILNFGMSLVAFLVALKLISGMKSLFSKAGLCGKDLNKKDHKELIPEGLGVVTGAVYLISMFLFIPIPFLTIWFEKGDYDFPHHEFVMFIAGLLSICCMIFLGFADDVLDLKWRDKLLLPTMASLPLLMVYFVNIGVTTIIVPKPVRFIFGFDLDLGIFYYVYMGMLAVFCTNAINILSGINGVEAGQSLIIAISILVFNFIELQGTCCWQAHLFSAYFMMPFVATCSALLYYNWFNQETDLLGMSYTVFKTSDLHPLGKLILSVFSLLKLVQVENGVGEDKKLTRVNNLTLINFVIKMFGPLHERTLTTIMLGIQVGGSVIAFIIRYHLVRFFYDVEEH</sequence>
<keyword evidence="11" id="KW-0479">Metal-binding</keyword>
<evidence type="ECO:0000256" key="18">
    <source>
        <dbReference type="ARBA" id="ARBA00033238"/>
    </source>
</evidence>
<evidence type="ECO:0000256" key="19">
    <source>
        <dbReference type="ARBA" id="ARBA00044717"/>
    </source>
</evidence>
<feature type="transmembrane region" description="Helical" evidence="21">
    <location>
        <begin position="125"/>
        <end position="150"/>
    </location>
</feature>
<dbReference type="CDD" id="cd06855">
    <property type="entry name" value="GT_GPT_euk"/>
    <property type="match status" value="1"/>
</dbReference>
<keyword evidence="15 21" id="KW-0472">Membrane</keyword>
<evidence type="ECO:0000256" key="13">
    <source>
        <dbReference type="ARBA" id="ARBA00022842"/>
    </source>
</evidence>
<evidence type="ECO:0000256" key="14">
    <source>
        <dbReference type="ARBA" id="ARBA00022989"/>
    </source>
</evidence>
<feature type="transmembrane region" description="Helical" evidence="21">
    <location>
        <begin position="56"/>
        <end position="82"/>
    </location>
</feature>
<comment type="caution">
    <text evidence="23">The sequence shown here is derived from an EMBL/GenBank/DDBJ whole genome shotgun (WGS) entry which is preliminary data.</text>
</comment>
<dbReference type="InterPro" id="IPR048439">
    <property type="entry name" value="DPAGT1_ins"/>
</dbReference>
<comment type="similarity">
    <text evidence="4">Belongs to the glycosyltransferase 4 family.</text>
</comment>
<keyword evidence="24" id="KW-1185">Reference proteome</keyword>
<evidence type="ECO:0000256" key="3">
    <source>
        <dbReference type="ARBA" id="ARBA00004922"/>
    </source>
</evidence>
<keyword evidence="9 23" id="KW-0808">Transferase</keyword>
<comment type="subunit">
    <text evidence="5">Homodimer.</text>
</comment>
<keyword evidence="12" id="KW-0256">Endoplasmic reticulum</keyword>
<evidence type="ECO:0000256" key="9">
    <source>
        <dbReference type="ARBA" id="ARBA00022679"/>
    </source>
</evidence>
<dbReference type="PANTHER" id="PTHR10571">
    <property type="entry name" value="UDP-N-ACETYLGLUCOSAMINE--DOLICHYL-PHOSPHATE N-ACETYLGLUCOSAMINEPHOSPHOTRANSFERASE"/>
    <property type="match status" value="1"/>
</dbReference>
<evidence type="ECO:0000256" key="7">
    <source>
        <dbReference type="ARBA" id="ARBA00017659"/>
    </source>
</evidence>
<evidence type="ECO:0000256" key="4">
    <source>
        <dbReference type="ARBA" id="ARBA00009317"/>
    </source>
</evidence>
<dbReference type="Pfam" id="PF00953">
    <property type="entry name" value="Glycos_transf_4"/>
    <property type="match status" value="1"/>
</dbReference>
<feature type="transmembrane region" description="Helical" evidence="21">
    <location>
        <begin position="94"/>
        <end position="113"/>
    </location>
</feature>
<dbReference type="GO" id="GO:0046872">
    <property type="term" value="F:metal ion binding"/>
    <property type="evidence" value="ECO:0007669"/>
    <property type="project" value="UniProtKB-KW"/>
</dbReference>
<dbReference type="GO" id="GO:0005789">
    <property type="term" value="C:endoplasmic reticulum membrane"/>
    <property type="evidence" value="ECO:0007669"/>
    <property type="project" value="UniProtKB-SubCell"/>
</dbReference>
<feature type="transmembrane region" description="Helical" evidence="21">
    <location>
        <begin position="316"/>
        <end position="338"/>
    </location>
</feature>
<comment type="pathway">
    <text evidence="3">Protein modification; protein glycosylation.</text>
</comment>
<comment type="function">
    <text evidence="19">UDP-N-acetylglucosamine--dolichyl-phosphate N-acetylglucosaminephosphotransferase that operates in the biosynthetic pathway of dolichol-linked oligosaccharides, the glycan precursors employed in protein asparagine (N)-glycosylation. The assembly of dolichol-linked oligosaccharides begins on the cytosolic side of the endoplasmic reticulum membrane and finishes in its lumen. The sequential addition of sugars to dolichol pyrophosphate produces dolichol-linked oligosaccharides containing fourteen sugars, including two GlcNAcs, nine mannoses and three glucoses. Once assembled, the oligosaccharide is transferred from the lipid to nascent proteins by oligosaccharyltransferases. Catalyzes the initial step of dolichol-linked oligosaccharide biosynthesis, transfering GlcNAc-1-P from cytosolic UDP-GlcNAc onto the carrier lipid dolichyl phosphate (P-dolichol), yielding GlcNAc-P-P-dolichol embedded in the cytoplasmic leaflet of the endoplasmic reticulum membrane.</text>
</comment>
<protein>
    <recommendedName>
        <fullName evidence="7">UDP-N-acetylglucosamine--dolichyl-phosphate N-acetylglucosaminephosphotransferase</fullName>
        <ecNumber evidence="6">2.7.8.15</ecNumber>
    </recommendedName>
    <alternativeName>
        <fullName evidence="17">GlcNAc-1-P transferase</fullName>
    </alternativeName>
    <alternativeName>
        <fullName evidence="18">N-acetylglucosamine-1-phosphate transferase</fullName>
    </alternativeName>
</protein>
<keyword evidence="16" id="KW-0325">Glycoprotein</keyword>
<dbReference type="EMBL" id="MU827787">
    <property type="protein sequence ID" value="KAJ7333064.1"/>
    <property type="molecule type" value="Genomic_DNA"/>
</dbReference>
<evidence type="ECO:0000256" key="12">
    <source>
        <dbReference type="ARBA" id="ARBA00022824"/>
    </source>
</evidence>
<evidence type="ECO:0000256" key="6">
    <source>
        <dbReference type="ARBA" id="ARBA00013225"/>
    </source>
</evidence>
<evidence type="ECO:0000256" key="21">
    <source>
        <dbReference type="SAM" id="Phobius"/>
    </source>
</evidence>
<proteinExistence type="inferred from homology"/>
<evidence type="ECO:0000313" key="23">
    <source>
        <dbReference type="EMBL" id="KAJ7333064.1"/>
    </source>
</evidence>
<feature type="transmembrane region" description="Helical" evidence="21">
    <location>
        <begin position="166"/>
        <end position="186"/>
    </location>
</feature>
<evidence type="ECO:0000256" key="5">
    <source>
        <dbReference type="ARBA" id="ARBA00011738"/>
    </source>
</evidence>
<dbReference type="Proteomes" id="UP001163046">
    <property type="component" value="Unassembled WGS sequence"/>
</dbReference>
<dbReference type="GO" id="GO:0003975">
    <property type="term" value="F:UDP-N-acetylglucosamine-dolichyl-phosphate N-acetylglucosaminephosphotransferase activity"/>
    <property type="evidence" value="ECO:0007669"/>
    <property type="project" value="UniProtKB-EC"/>
</dbReference>
<dbReference type="OrthoDB" id="10262326at2759"/>
<feature type="transmembrane region" description="Helical" evidence="21">
    <location>
        <begin position="227"/>
        <end position="244"/>
    </location>
</feature>
<comment type="catalytic activity">
    <reaction evidence="20">
        <text>a di-trans,poly-cis-dolichyl phosphate + UDP-N-acetyl-alpha-D-glucosamine = an N-acetyl-alpha-D-glucosaminyl-diphospho-di-trans,poly-cis-dolichol + UMP</text>
        <dbReference type="Rhea" id="RHEA:13289"/>
        <dbReference type="Rhea" id="RHEA-COMP:19498"/>
        <dbReference type="Rhea" id="RHEA-COMP:19507"/>
        <dbReference type="ChEBI" id="CHEBI:57683"/>
        <dbReference type="ChEBI" id="CHEBI:57705"/>
        <dbReference type="ChEBI" id="CHEBI:57865"/>
        <dbReference type="ChEBI" id="CHEBI:58427"/>
        <dbReference type="EC" id="2.7.8.15"/>
    </reaction>
    <physiologicalReaction direction="left-to-right" evidence="20">
        <dbReference type="Rhea" id="RHEA:13290"/>
    </physiologicalReaction>
</comment>
<keyword evidence="14 21" id="KW-1133">Transmembrane helix</keyword>
<evidence type="ECO:0000259" key="22">
    <source>
        <dbReference type="Pfam" id="PF21383"/>
    </source>
</evidence>
<feature type="transmembrane region" description="Helical" evidence="21">
    <location>
        <begin position="198"/>
        <end position="221"/>
    </location>
</feature>
<evidence type="ECO:0000256" key="11">
    <source>
        <dbReference type="ARBA" id="ARBA00022723"/>
    </source>
</evidence>
<dbReference type="PANTHER" id="PTHR10571:SF0">
    <property type="entry name" value="UDP-N-ACETYLGLUCOSAMINE--DOLICHYL-PHOSPHATE N-ACETYLGLUCOSAMINEPHOSPHOTRANSFERASE"/>
    <property type="match status" value="1"/>
</dbReference>
<dbReference type="GO" id="GO:0006488">
    <property type="term" value="P:dolichol-linked oligosaccharide biosynthetic process"/>
    <property type="evidence" value="ECO:0007669"/>
    <property type="project" value="InterPro"/>
</dbReference>
<evidence type="ECO:0000256" key="15">
    <source>
        <dbReference type="ARBA" id="ARBA00023136"/>
    </source>
</evidence>